<evidence type="ECO:0000313" key="1">
    <source>
        <dbReference type="EMBL" id="KAF1919474.1"/>
    </source>
</evidence>
<reference evidence="1" key="1">
    <citation type="journal article" date="2020" name="Stud. Mycol.">
        <title>101 Dothideomycetes genomes: a test case for predicting lifestyles and emergence of pathogens.</title>
        <authorList>
            <person name="Haridas S."/>
            <person name="Albert R."/>
            <person name="Binder M."/>
            <person name="Bloem J."/>
            <person name="Labutti K."/>
            <person name="Salamov A."/>
            <person name="Andreopoulos B."/>
            <person name="Baker S."/>
            <person name="Barry K."/>
            <person name="Bills G."/>
            <person name="Bluhm B."/>
            <person name="Cannon C."/>
            <person name="Castanera R."/>
            <person name="Culley D."/>
            <person name="Daum C."/>
            <person name="Ezra D."/>
            <person name="Gonzalez J."/>
            <person name="Henrissat B."/>
            <person name="Kuo A."/>
            <person name="Liang C."/>
            <person name="Lipzen A."/>
            <person name="Lutzoni F."/>
            <person name="Magnuson J."/>
            <person name="Mondo S."/>
            <person name="Nolan M."/>
            <person name="Ohm R."/>
            <person name="Pangilinan J."/>
            <person name="Park H.-J."/>
            <person name="Ramirez L."/>
            <person name="Alfaro M."/>
            <person name="Sun H."/>
            <person name="Tritt A."/>
            <person name="Yoshinaga Y."/>
            <person name="Zwiers L.-H."/>
            <person name="Turgeon B."/>
            <person name="Goodwin S."/>
            <person name="Spatafora J."/>
            <person name="Crous P."/>
            <person name="Grigoriev I."/>
        </authorList>
    </citation>
    <scope>NUCLEOTIDE SEQUENCE</scope>
    <source>
        <strain evidence="1">HMLAC05119</strain>
    </source>
</reference>
<keyword evidence="2" id="KW-1185">Reference proteome</keyword>
<dbReference type="Proteomes" id="UP000800096">
    <property type="component" value="Unassembled WGS sequence"/>
</dbReference>
<organism evidence="1 2">
    <name type="scientific">Ampelomyces quisqualis</name>
    <name type="common">Powdery mildew agent</name>
    <dbReference type="NCBI Taxonomy" id="50730"/>
    <lineage>
        <taxon>Eukaryota</taxon>
        <taxon>Fungi</taxon>
        <taxon>Dikarya</taxon>
        <taxon>Ascomycota</taxon>
        <taxon>Pezizomycotina</taxon>
        <taxon>Dothideomycetes</taxon>
        <taxon>Pleosporomycetidae</taxon>
        <taxon>Pleosporales</taxon>
        <taxon>Pleosporineae</taxon>
        <taxon>Phaeosphaeriaceae</taxon>
        <taxon>Ampelomyces</taxon>
    </lineage>
</organism>
<proteinExistence type="predicted"/>
<dbReference type="AlphaFoldDB" id="A0A6A5QXU7"/>
<evidence type="ECO:0000313" key="2">
    <source>
        <dbReference type="Proteomes" id="UP000800096"/>
    </source>
</evidence>
<dbReference type="EMBL" id="ML979133">
    <property type="protein sequence ID" value="KAF1919474.1"/>
    <property type="molecule type" value="Genomic_DNA"/>
</dbReference>
<gene>
    <name evidence="1" type="ORF">BDU57DRAFT_512600</name>
</gene>
<dbReference type="OrthoDB" id="4177236at2759"/>
<protein>
    <submittedName>
        <fullName evidence="1">Uncharacterized protein</fullName>
    </submittedName>
</protein>
<accession>A0A6A5QXU7</accession>
<sequence length="113" mass="12380">MGPASKKSISMRPRNILKAMRALPSPGGYCSVGRQALPDGVFWSADPSQHFAGPFAMKAELNKAMVAKYVQDGLVKHKANYYSRAFAEVFRDLEPKLQSLVGLVEEPVEFGHG</sequence>
<name>A0A6A5QXU7_AMPQU</name>